<dbReference type="EMBL" id="JAAEAA010000007">
    <property type="protein sequence ID" value="NDK55625.1"/>
    <property type="molecule type" value="Genomic_DNA"/>
</dbReference>
<dbReference type="Proteomes" id="UP000478546">
    <property type="component" value="Unassembled WGS sequence"/>
</dbReference>
<evidence type="ECO:0000313" key="2">
    <source>
        <dbReference type="EMBL" id="NDK55625.1"/>
    </source>
</evidence>
<dbReference type="PROSITE" id="PS51257">
    <property type="entry name" value="PROKAR_LIPOPROTEIN"/>
    <property type="match status" value="1"/>
</dbReference>
<sequence>MKKHLIYTATLAIVALASCTSEKTPQTQTDRTTITSPSESHSMHMATAGTAQAVMTEEGLPKDLVCMVNNAYMGGKKQFPVAFENKMYYGCCEMCVKTIQNEREVRYATDPVTGEEVDKSKAFIALKPGSNNGDVLYFASEDTYKQYTK</sequence>
<gene>
    <name evidence="2" type="ORF">GWO68_06845</name>
</gene>
<dbReference type="RefSeq" id="WP_162345691.1">
    <property type="nucleotide sequence ID" value="NZ_JAAEAA010000007.1"/>
</dbReference>
<feature type="region of interest" description="Disordered" evidence="1">
    <location>
        <begin position="24"/>
        <end position="43"/>
    </location>
</feature>
<evidence type="ECO:0008006" key="4">
    <source>
        <dbReference type="Google" id="ProtNLM"/>
    </source>
</evidence>
<evidence type="ECO:0000313" key="3">
    <source>
        <dbReference type="Proteomes" id="UP000478546"/>
    </source>
</evidence>
<evidence type="ECO:0000256" key="1">
    <source>
        <dbReference type="SAM" id="MobiDB-lite"/>
    </source>
</evidence>
<name>A0A6B2GXQ2_9BACT</name>
<comment type="caution">
    <text evidence="2">The sequence shown here is derived from an EMBL/GenBank/DDBJ whole genome shotgun (WGS) entry which is preliminary data.</text>
</comment>
<proteinExistence type="predicted"/>
<keyword evidence="3" id="KW-1185">Reference proteome</keyword>
<dbReference type="AlphaFoldDB" id="A0A6B2GXQ2"/>
<protein>
    <recommendedName>
        <fullName evidence="4">MlpB protein</fullName>
    </recommendedName>
</protein>
<feature type="compositionally biased region" description="Low complexity" evidence="1">
    <location>
        <begin position="24"/>
        <end position="38"/>
    </location>
</feature>
<accession>A0A6B2GXQ2</accession>
<organism evidence="2 3">
    <name type="scientific">Pontibacter fetidus</name>
    <dbReference type="NCBI Taxonomy" id="2700082"/>
    <lineage>
        <taxon>Bacteria</taxon>
        <taxon>Pseudomonadati</taxon>
        <taxon>Bacteroidota</taxon>
        <taxon>Cytophagia</taxon>
        <taxon>Cytophagales</taxon>
        <taxon>Hymenobacteraceae</taxon>
        <taxon>Pontibacter</taxon>
    </lineage>
</organism>
<reference evidence="2 3" key="1">
    <citation type="submission" date="2020-01" db="EMBL/GenBank/DDBJ databases">
        <authorList>
            <person name="Kim M.K."/>
        </authorList>
    </citation>
    <scope>NUCLEOTIDE SEQUENCE [LARGE SCALE GENOMIC DNA]</scope>
    <source>
        <strain evidence="2 3">BT213</strain>
    </source>
</reference>